<evidence type="ECO:0000259" key="1">
    <source>
        <dbReference type="Pfam" id="PF02397"/>
    </source>
</evidence>
<dbReference type="PANTHER" id="PTHR30576">
    <property type="entry name" value="COLANIC BIOSYNTHESIS UDP-GLUCOSE LIPID CARRIER TRANSFERASE"/>
    <property type="match status" value="1"/>
</dbReference>
<gene>
    <name evidence="2" type="ORF">S06H3_27732</name>
</gene>
<reference evidence="2" key="1">
    <citation type="journal article" date="2014" name="Front. Microbiol.">
        <title>High frequency of phylogenetically diverse reductive dehalogenase-homologous genes in deep subseafloor sedimentary metagenomes.</title>
        <authorList>
            <person name="Kawai M."/>
            <person name="Futagami T."/>
            <person name="Toyoda A."/>
            <person name="Takaki Y."/>
            <person name="Nishi S."/>
            <person name="Hori S."/>
            <person name="Arai W."/>
            <person name="Tsubouchi T."/>
            <person name="Morono Y."/>
            <person name="Uchiyama I."/>
            <person name="Ito T."/>
            <person name="Fujiyama A."/>
            <person name="Inagaki F."/>
            <person name="Takami H."/>
        </authorList>
    </citation>
    <scope>NUCLEOTIDE SEQUENCE</scope>
    <source>
        <strain evidence="2">Expedition CK06-06</strain>
    </source>
</reference>
<dbReference type="PANTHER" id="PTHR30576:SF20">
    <property type="entry name" value="QUINOVOSAMINEPHOSPHOTRANSFERAE-RELATED"/>
    <property type="match status" value="1"/>
</dbReference>
<feature type="domain" description="Bacterial sugar transferase" evidence="1">
    <location>
        <begin position="2"/>
        <end position="186"/>
    </location>
</feature>
<name>X1NX53_9ZZZZ</name>
<accession>X1NX53</accession>
<dbReference type="EMBL" id="BARV01016112">
    <property type="protein sequence ID" value="GAI23244.1"/>
    <property type="molecule type" value="Genomic_DNA"/>
</dbReference>
<feature type="non-terminal residue" evidence="2">
    <location>
        <position position="1"/>
    </location>
</feature>
<dbReference type="Pfam" id="PF02397">
    <property type="entry name" value="Bac_transf"/>
    <property type="match status" value="1"/>
</dbReference>
<comment type="caution">
    <text evidence="2">The sequence shown here is derived from an EMBL/GenBank/DDBJ whole genome shotgun (WGS) entry which is preliminary data.</text>
</comment>
<evidence type="ECO:0000313" key="2">
    <source>
        <dbReference type="EMBL" id="GAI23244.1"/>
    </source>
</evidence>
<dbReference type="AlphaFoldDB" id="X1NX53"/>
<proteinExistence type="predicted"/>
<dbReference type="GO" id="GO:0016780">
    <property type="term" value="F:phosphotransferase activity, for other substituted phosphate groups"/>
    <property type="evidence" value="ECO:0007669"/>
    <property type="project" value="TreeGrafter"/>
</dbReference>
<protein>
    <recommendedName>
        <fullName evidence="1">Bacterial sugar transferase domain-containing protein</fullName>
    </recommendedName>
</protein>
<sequence length="187" mass="21440">SFSGILFLSPIIASISIAIKIHDRGTVFFKAPRVGLNGKMFKMFKFRSMVVNADKTGASSTTSSDPRITTIGKFTRKYKFDEIPQLFNVLKGEMSFVGPRPEVKYFTDMYTDEEKAILTVKPGITDWASIWNTNEEKILEGSEDPDKAYMELIRPNKIRFQLKYVREKSFFTDLKIILLTLLAIFKK</sequence>
<dbReference type="InterPro" id="IPR003362">
    <property type="entry name" value="Bact_transf"/>
</dbReference>
<organism evidence="2">
    <name type="scientific">marine sediment metagenome</name>
    <dbReference type="NCBI Taxonomy" id="412755"/>
    <lineage>
        <taxon>unclassified sequences</taxon>
        <taxon>metagenomes</taxon>
        <taxon>ecological metagenomes</taxon>
    </lineage>
</organism>